<feature type="compositionally biased region" description="Basic and acidic residues" evidence="1">
    <location>
        <begin position="61"/>
        <end position="86"/>
    </location>
</feature>
<protein>
    <submittedName>
        <fullName evidence="2">Uncharacterized protein</fullName>
    </submittedName>
</protein>
<dbReference type="AlphaFoldDB" id="A0A4U7AQ51"/>
<accession>A0A4U7AQ51</accession>
<dbReference type="EMBL" id="PTQR01000094">
    <property type="protein sequence ID" value="TKX20293.1"/>
    <property type="molecule type" value="Genomic_DNA"/>
</dbReference>
<evidence type="ECO:0000313" key="3">
    <source>
        <dbReference type="Proteomes" id="UP000308133"/>
    </source>
</evidence>
<feature type="compositionally biased region" description="Basic and acidic residues" evidence="1">
    <location>
        <begin position="97"/>
        <end position="106"/>
    </location>
</feature>
<evidence type="ECO:0000256" key="1">
    <source>
        <dbReference type="SAM" id="MobiDB-lite"/>
    </source>
</evidence>
<dbReference type="Proteomes" id="UP000308133">
    <property type="component" value="Unassembled WGS sequence"/>
</dbReference>
<feature type="compositionally biased region" description="Polar residues" evidence="1">
    <location>
        <begin position="19"/>
        <end position="38"/>
    </location>
</feature>
<name>A0A4U7AQ51_9PEZI</name>
<sequence>MRSNKRSKHDRSQDDEGATSDQHYDTLTASTAKESTVGTCRGNERRELSHKKSPEVTQQEVIHDAAEHSRDRSSDAHRPDLTDGHIPKRNVSAGVVEIHDSDRSISSDEENDSDSTQRSLDFSDRQVLNQIQSIADVSALDSPVLLGILQDMFDSSRYPAVWSETTRRRRMHLPGMRSHLDNGDPAPGVYFADVIRAAALMYIGSTRRIQGPYGIEEGAAAMVGSFSEESNRITCILKYLLHEDLRRSHEDIRSAAGKATPCRRRGHCSPDAPEGSRCQANSDSVLRCPCEPGGITKNLPVREGSTWVVCQEKDIESWADLFNTIVDVEKLRAWRQNPDERKTVVTVAHGKAIFMKHVVAFDSLHEDISPYLQRPFTLQDWTRANPDVPEEDLVRLLWPKEGRGPSKEIWAPLRGPQRPESGAIFGIATAYSFRTEVLDVVQRTHRPALISSRPCTIDMCTKCGASEICRPDGAEHAAGRRVHSEQLPALNHLGLEFSEIFLADGWQGHYEVELAPVIVETITRQAKERMRAIQFTLIPSLDDVDRLPLDIMSFH</sequence>
<proteinExistence type="predicted"/>
<reference evidence="2 3" key="1">
    <citation type="submission" date="2018-02" db="EMBL/GenBank/DDBJ databases">
        <title>Draft genome sequences of Elsinoe sp., causing black scab on jojoba.</title>
        <authorList>
            <person name="Stodart B."/>
            <person name="Jeffress S."/>
            <person name="Ash G."/>
            <person name="Arun Chinnappa K."/>
        </authorList>
    </citation>
    <scope>NUCLEOTIDE SEQUENCE [LARGE SCALE GENOMIC DNA]</scope>
    <source>
        <strain evidence="2 3">Hillstone_2</strain>
    </source>
</reference>
<feature type="region of interest" description="Disordered" evidence="1">
    <location>
        <begin position="1"/>
        <end position="121"/>
    </location>
</feature>
<gene>
    <name evidence="2" type="ORF">C1H76_7546</name>
</gene>
<evidence type="ECO:0000313" key="2">
    <source>
        <dbReference type="EMBL" id="TKX20293.1"/>
    </source>
</evidence>
<comment type="caution">
    <text evidence="2">The sequence shown here is derived from an EMBL/GenBank/DDBJ whole genome shotgun (WGS) entry which is preliminary data.</text>
</comment>
<organism evidence="2 3">
    <name type="scientific">Elsinoe australis</name>
    <dbReference type="NCBI Taxonomy" id="40998"/>
    <lineage>
        <taxon>Eukaryota</taxon>
        <taxon>Fungi</taxon>
        <taxon>Dikarya</taxon>
        <taxon>Ascomycota</taxon>
        <taxon>Pezizomycotina</taxon>
        <taxon>Dothideomycetes</taxon>
        <taxon>Dothideomycetidae</taxon>
        <taxon>Myriangiales</taxon>
        <taxon>Elsinoaceae</taxon>
        <taxon>Elsinoe</taxon>
    </lineage>
</organism>
<feature type="compositionally biased region" description="Basic and acidic residues" evidence="1">
    <location>
        <begin position="42"/>
        <end position="54"/>
    </location>
</feature>